<proteinExistence type="predicted"/>
<name>A0ABT4JUP8_9GAMM</name>
<keyword evidence="2" id="KW-1185">Reference proteome</keyword>
<protein>
    <submittedName>
        <fullName evidence="1">HutD family protein</fullName>
    </submittedName>
</protein>
<dbReference type="InterPro" id="IPR011051">
    <property type="entry name" value="RmlC_Cupin_sf"/>
</dbReference>
<evidence type="ECO:0000313" key="2">
    <source>
        <dbReference type="Proteomes" id="UP001149719"/>
    </source>
</evidence>
<dbReference type="Gene3D" id="2.60.120.10">
    <property type="entry name" value="Jelly Rolls"/>
    <property type="match status" value="1"/>
</dbReference>
<evidence type="ECO:0000313" key="1">
    <source>
        <dbReference type="EMBL" id="MCZ2721966.1"/>
    </source>
</evidence>
<gene>
    <name evidence="1" type="ORF">O1D97_09960</name>
</gene>
<dbReference type="SUPFAM" id="SSF51182">
    <property type="entry name" value="RmlC-like cupins"/>
    <property type="match status" value="1"/>
</dbReference>
<dbReference type="PANTHER" id="PTHR37943:SF1">
    <property type="entry name" value="PROTEIN VES"/>
    <property type="match status" value="1"/>
</dbReference>
<comment type="caution">
    <text evidence="1">The sequence shown here is derived from an EMBL/GenBank/DDBJ whole genome shotgun (WGS) entry which is preliminary data.</text>
</comment>
<accession>A0ABT4JUP8</accession>
<dbReference type="EMBL" id="JAPUBN010000015">
    <property type="protein sequence ID" value="MCZ2721966.1"/>
    <property type="molecule type" value="Genomic_DNA"/>
</dbReference>
<dbReference type="Proteomes" id="UP001149719">
    <property type="component" value="Unassembled WGS sequence"/>
</dbReference>
<reference evidence="1" key="1">
    <citation type="submission" date="2022-12" db="EMBL/GenBank/DDBJ databases">
        <title>Marinomonas 15G1-11 sp. nov, isolated from marine algae.</title>
        <authorList>
            <person name="Butt M."/>
            <person name="Choi D.G."/>
            <person name="Kim J.M."/>
            <person name="Lee J.K."/>
            <person name="Baek J.H."/>
            <person name="Jeon C.O."/>
        </authorList>
    </citation>
    <scope>NUCLEOTIDE SEQUENCE</scope>
    <source>
        <strain evidence="1">15G1-11</strain>
    </source>
</reference>
<dbReference type="Pfam" id="PF05962">
    <property type="entry name" value="HutD"/>
    <property type="match status" value="1"/>
</dbReference>
<dbReference type="PANTHER" id="PTHR37943">
    <property type="entry name" value="PROTEIN VES"/>
    <property type="match status" value="1"/>
</dbReference>
<dbReference type="RefSeq" id="WP_269125196.1">
    <property type="nucleotide sequence ID" value="NZ_JAPUBN010000015.1"/>
</dbReference>
<dbReference type="InterPro" id="IPR014710">
    <property type="entry name" value="RmlC-like_jellyroll"/>
</dbReference>
<organism evidence="1 2">
    <name type="scientific">Marinomonas phaeophyticola</name>
    <dbReference type="NCBI Taxonomy" id="3004091"/>
    <lineage>
        <taxon>Bacteria</taxon>
        <taxon>Pseudomonadati</taxon>
        <taxon>Pseudomonadota</taxon>
        <taxon>Gammaproteobacteria</taxon>
        <taxon>Oceanospirillales</taxon>
        <taxon>Oceanospirillaceae</taxon>
        <taxon>Marinomonas</taxon>
    </lineage>
</organism>
<sequence>MSSSTGYRILNQPQYLRMPWKNGLGETLEIASARDEAGLRFRISQAAVVENGVFSDFTGLHRTLVLLSHTGMNLTHESQGEKTQNQLLHALDMARFDGGAFTRASLIDGPIEDLNIMVRHEDAHANVMALNHNQSVDITLSEDSFLSAFYANQMSHITLLIEGETHQIEMLDNSFLIFEQGGILSIECGSGIFIDIRAR</sequence>
<dbReference type="InterPro" id="IPR010282">
    <property type="entry name" value="Uncharacterised_HutD/Ves"/>
</dbReference>